<feature type="coiled-coil region" evidence="1">
    <location>
        <begin position="302"/>
        <end position="351"/>
    </location>
</feature>
<evidence type="ECO:0000256" key="2">
    <source>
        <dbReference type="SAM" id="MobiDB-lite"/>
    </source>
</evidence>
<organism evidence="3 4">
    <name type="scientific">Emergomyces africanus</name>
    <dbReference type="NCBI Taxonomy" id="1955775"/>
    <lineage>
        <taxon>Eukaryota</taxon>
        <taxon>Fungi</taxon>
        <taxon>Dikarya</taxon>
        <taxon>Ascomycota</taxon>
        <taxon>Pezizomycotina</taxon>
        <taxon>Eurotiomycetes</taxon>
        <taxon>Eurotiomycetidae</taxon>
        <taxon>Onygenales</taxon>
        <taxon>Ajellomycetaceae</taxon>
        <taxon>Emergomyces</taxon>
    </lineage>
</organism>
<reference evidence="3 4" key="1">
    <citation type="submission" date="2015-07" db="EMBL/GenBank/DDBJ databases">
        <title>Emmonsia species relationships and genome sequence.</title>
        <authorList>
            <person name="Cuomo C.A."/>
            <person name="Schwartz I.S."/>
            <person name="Kenyon C."/>
            <person name="de Hoog G.S."/>
            <person name="Govender N.P."/>
            <person name="Botha A."/>
            <person name="Moreno L."/>
            <person name="de Vries M."/>
            <person name="Munoz J.F."/>
            <person name="Stielow J.B."/>
        </authorList>
    </citation>
    <scope>NUCLEOTIDE SEQUENCE [LARGE SCALE GENOMIC DNA]</scope>
    <source>
        <strain evidence="3 4">CBS 136260</strain>
    </source>
</reference>
<sequence>MDVTTPITAEKPPPPNVKNSIRQYSCPSVNERQYHEIVLQNQPGQTEKDVELDLIRIAQGNGLDVSNAIHPQFDISRYADHFQNLPCHSELESSHLTASNSRYIHNTSASSPPTVSSNNEIASSVYSATSVSTRPTSHGSGTERRSPPIPSRPRHSHRSSLSPSQTWSGSRERRVRFSNFKLSFGKFPNLRRFSAAAIQSPTSPDWSETRSITPGADNLQCQCPQSKFDTLTWPSNSSPSINNNNDDRNSAILQSFKCPQLQDLRSVQEAQRDRYLAFKEETLDSLFLRHEESKSLKRREHKKMERDINDQHTQEANRLEELQLNAELDLVEELRRERQILEMRIRHMEGYLNTPPRHSQTFLLNNDIERLSDIQQQHRQITQNEKDHLGEKYRERDRMDTLHMSKIKVLRDTQERKYQETISKQEKRASQTVAANENAFENLVSRCDEETAATKMWFLNRKQHLRARWMLEEAIVRKKLEIDTSISYVPLPVISFSEEYDEGRV</sequence>
<evidence type="ECO:0000256" key="1">
    <source>
        <dbReference type="SAM" id="Coils"/>
    </source>
</evidence>
<comment type="caution">
    <text evidence="3">The sequence shown here is derived from an EMBL/GenBank/DDBJ whole genome shotgun (WGS) entry which is preliminary data.</text>
</comment>
<protein>
    <submittedName>
        <fullName evidence="3">Uncharacterized protein</fullName>
    </submittedName>
</protein>
<feature type="region of interest" description="Disordered" evidence="2">
    <location>
        <begin position="1"/>
        <end position="21"/>
    </location>
</feature>
<dbReference type="AlphaFoldDB" id="A0A1B7NRL2"/>
<accession>A0A1B7NRL2</accession>
<dbReference type="EMBL" id="LGUA01001024">
    <property type="protein sequence ID" value="OAX79428.1"/>
    <property type="molecule type" value="Genomic_DNA"/>
</dbReference>
<dbReference type="OrthoDB" id="9977870at2759"/>
<dbReference type="Proteomes" id="UP000091918">
    <property type="component" value="Unassembled WGS sequence"/>
</dbReference>
<evidence type="ECO:0000313" key="4">
    <source>
        <dbReference type="Proteomes" id="UP000091918"/>
    </source>
</evidence>
<keyword evidence="1" id="KW-0175">Coiled coil</keyword>
<keyword evidence="4" id="KW-1185">Reference proteome</keyword>
<name>A0A1B7NRL2_9EURO</name>
<evidence type="ECO:0000313" key="3">
    <source>
        <dbReference type="EMBL" id="OAX79428.1"/>
    </source>
</evidence>
<dbReference type="STRING" id="1658172.A0A1B7NRL2"/>
<feature type="region of interest" description="Disordered" evidence="2">
    <location>
        <begin position="127"/>
        <end position="170"/>
    </location>
</feature>
<gene>
    <name evidence="3" type="ORF">ACJ72_06256</name>
</gene>
<proteinExistence type="predicted"/>